<dbReference type="Gene3D" id="3.90.830.10">
    <property type="entry name" value="Syntaxin Binding Protein 1, Chain A, domain 2"/>
    <property type="match status" value="1"/>
</dbReference>
<dbReference type="Gene3D" id="3.40.50.1910">
    <property type="match status" value="2"/>
</dbReference>
<dbReference type="InterPro" id="IPR001619">
    <property type="entry name" value="Sec1-like"/>
</dbReference>
<comment type="caution">
    <text evidence="2">The sequence shown here is derived from an EMBL/GenBank/DDBJ whole genome shotgun (WGS) entry which is preliminary data.</text>
</comment>
<dbReference type="GO" id="GO:0051469">
    <property type="term" value="P:vesicle fusion with vacuole"/>
    <property type="evidence" value="ECO:0007669"/>
    <property type="project" value="EnsemblFungi"/>
</dbReference>
<sequence>MSTNWNTRKLKRISASNICQAFKEVTDNDTVLLIQSELFNYINHVITFSDLIKDTPVRKILRVDNNTTNDLRSILGSMPHIEIILLIDIRASLKIPFEIRNFLKEFKDLPVTIVYCSWQTEITDALIEKKDTVFLESYQLNNVRHLINHQLAITDRKIKLKKCTLYPFPTLDDDVLSLDILYSADNENRYVPYLQSIENASRDVMIDNISNCILSLLKEHKSIVTNFVGVGNEAQLLGQLLKSRIDRDIDEKQAFIREGLFGDKFPSGLETDLIVFDRSMDPITPLLTELTYAGMVNTLFDGYLDIEIDEEKVHFDYQKDDFWDEMKFMNFGSIGPRLNQSAKQLQKKYDDRHNAESLGEIKNFVDSLGHLQETQRYLKQHTITSTKILNEVENNEALQFNRIIEFEQDVLSDNLDHKACNDFIQDLIFEGDVASDLIIRLISLVSICKCGLREKDFLSIKKSMVDRFGINILFDIERLTEAGILVTKNTITKNKKAGTTEDLRAPYGRNVSNNIIKEYRSIAKWFATLPVGSNDDAQDISNPKEPDFAFCGVVPLSMRIIQAFYDRSILSKTYNAQQPYIISKEPKVTKLETLFSQVYCNSKHISSERWVPEPKVNKLPNTTGKKDNDDHPDIAIIVFLGGVTIGELATLKHLKGKLRDKGIKKRFLIITDGILKK</sequence>
<evidence type="ECO:0000313" key="3">
    <source>
        <dbReference type="Proteomes" id="UP000054886"/>
    </source>
</evidence>
<dbReference type="VEuPathDB" id="FungiDB:B1J91_C02607g"/>
<dbReference type="GO" id="GO:0006896">
    <property type="term" value="P:Golgi to vacuole transport"/>
    <property type="evidence" value="ECO:0007669"/>
    <property type="project" value="EnsemblFungi"/>
</dbReference>
<proteinExistence type="inferred from homology"/>
<dbReference type="Proteomes" id="UP000054886">
    <property type="component" value="Unassembled WGS sequence"/>
</dbReference>
<dbReference type="VEuPathDB" id="FungiDB:CAGL0C02607g"/>
<dbReference type="PANTHER" id="PTHR11679">
    <property type="entry name" value="VESICLE PROTEIN SORTING-ASSOCIATED"/>
    <property type="match status" value="1"/>
</dbReference>
<dbReference type="GO" id="GO:0000329">
    <property type="term" value="C:fungal-type vacuole membrane"/>
    <property type="evidence" value="ECO:0007669"/>
    <property type="project" value="EnsemblFungi"/>
</dbReference>
<dbReference type="VEuPathDB" id="FungiDB:GWK60_C02211"/>
<comment type="similarity">
    <text evidence="1">Belongs to the STXBP/unc-18/SEC1 family.</text>
</comment>
<dbReference type="GO" id="GO:0042144">
    <property type="term" value="P:vacuole fusion, non-autophagic"/>
    <property type="evidence" value="ECO:0007669"/>
    <property type="project" value="EnsemblFungi"/>
</dbReference>
<dbReference type="Pfam" id="PF00995">
    <property type="entry name" value="Sec1"/>
    <property type="match status" value="1"/>
</dbReference>
<dbReference type="VEuPathDB" id="FungiDB:GVI51_C02387"/>
<dbReference type="InterPro" id="IPR043127">
    <property type="entry name" value="Sec-1-like_dom3a"/>
</dbReference>
<gene>
    <name evidence="2" type="ORF">AO440_000504</name>
</gene>
<dbReference type="GO" id="GO:0030897">
    <property type="term" value="C:HOPS complex"/>
    <property type="evidence" value="ECO:0007669"/>
    <property type="project" value="EnsemblFungi"/>
</dbReference>
<dbReference type="GO" id="GO:0005829">
    <property type="term" value="C:cytosol"/>
    <property type="evidence" value="ECO:0007669"/>
    <property type="project" value="EnsemblFungi"/>
</dbReference>
<dbReference type="SUPFAM" id="SSF56815">
    <property type="entry name" value="Sec1/munc18-like (SM) proteins"/>
    <property type="match status" value="1"/>
</dbReference>
<dbReference type="GO" id="GO:0099022">
    <property type="term" value="P:vesicle tethering"/>
    <property type="evidence" value="ECO:0007669"/>
    <property type="project" value="EnsemblFungi"/>
</dbReference>
<dbReference type="GO" id="GO:0005524">
    <property type="term" value="F:ATP binding"/>
    <property type="evidence" value="ECO:0007669"/>
    <property type="project" value="EnsemblFungi"/>
</dbReference>
<dbReference type="GO" id="GO:0035542">
    <property type="term" value="P:regulation of SNARE complex assembly"/>
    <property type="evidence" value="ECO:0007669"/>
    <property type="project" value="EnsemblFungi"/>
</dbReference>
<evidence type="ECO:0000313" key="2">
    <source>
        <dbReference type="EMBL" id="KTA99498.1"/>
    </source>
</evidence>
<dbReference type="GO" id="GO:0048278">
    <property type="term" value="P:vesicle docking"/>
    <property type="evidence" value="ECO:0007669"/>
    <property type="project" value="EnsemblFungi"/>
</dbReference>
<protein>
    <submittedName>
        <fullName evidence="2">Vacuolar protein sorting-associated protein 33</fullName>
    </submittedName>
</protein>
<dbReference type="InterPro" id="IPR043155">
    <property type="entry name" value="VPS33_dom3b"/>
</dbReference>
<dbReference type="GO" id="GO:0035091">
    <property type="term" value="F:phosphatidylinositol binding"/>
    <property type="evidence" value="ECO:0007669"/>
    <property type="project" value="EnsemblFungi"/>
</dbReference>
<organism evidence="2 3">
    <name type="scientific">Candida glabrata</name>
    <name type="common">Yeast</name>
    <name type="synonym">Torulopsis glabrata</name>
    <dbReference type="NCBI Taxonomy" id="5478"/>
    <lineage>
        <taxon>Eukaryota</taxon>
        <taxon>Fungi</taxon>
        <taxon>Dikarya</taxon>
        <taxon>Ascomycota</taxon>
        <taxon>Saccharomycotina</taxon>
        <taxon>Saccharomycetes</taxon>
        <taxon>Saccharomycetales</taxon>
        <taxon>Saccharomycetaceae</taxon>
        <taxon>Nakaseomyces</taxon>
    </lineage>
</organism>
<name>A0A0W0CIW3_CANGB</name>
<dbReference type="GO" id="GO:0031901">
    <property type="term" value="C:early endosome membrane"/>
    <property type="evidence" value="ECO:0007669"/>
    <property type="project" value="EnsemblFungi"/>
</dbReference>
<dbReference type="Gene3D" id="1.25.40.850">
    <property type="match status" value="1"/>
</dbReference>
<dbReference type="GO" id="GO:0032889">
    <property type="term" value="P:regulation of vacuole fusion, non-autophagic"/>
    <property type="evidence" value="ECO:0007669"/>
    <property type="project" value="EnsemblFungi"/>
</dbReference>
<reference evidence="2 3" key="1">
    <citation type="submission" date="2015-10" db="EMBL/GenBank/DDBJ databases">
        <title>Draft genomes sequences of Candida glabrata isolates 1A, 1B, 2A, 2B, 3A and 3B.</title>
        <authorList>
            <person name="Haavelsrud O.E."/>
            <person name="Gaustad P."/>
        </authorList>
    </citation>
    <scope>NUCLEOTIDE SEQUENCE [LARGE SCALE GENOMIC DNA]</scope>
    <source>
        <strain evidence="2">910700640</strain>
    </source>
</reference>
<accession>A0A0W0CIW3</accession>
<dbReference type="GO" id="GO:0033263">
    <property type="term" value="C:CORVET complex"/>
    <property type="evidence" value="ECO:0007669"/>
    <property type="project" value="EnsemblFungi"/>
</dbReference>
<dbReference type="GO" id="GO:0034727">
    <property type="term" value="P:piecemeal microautophagy of the nucleus"/>
    <property type="evidence" value="ECO:0007669"/>
    <property type="project" value="EnsemblFungi"/>
</dbReference>
<dbReference type="AlphaFoldDB" id="A0A0W0CIW3"/>
<dbReference type="InterPro" id="IPR036045">
    <property type="entry name" value="Sec1-like_sf"/>
</dbReference>
<dbReference type="EMBL" id="LLZZ01000144">
    <property type="protein sequence ID" value="KTA99498.1"/>
    <property type="molecule type" value="Genomic_DNA"/>
</dbReference>
<dbReference type="GO" id="GO:0006897">
    <property type="term" value="P:endocytosis"/>
    <property type="evidence" value="ECO:0007669"/>
    <property type="project" value="EnsemblFungi"/>
</dbReference>
<dbReference type="InterPro" id="IPR027482">
    <property type="entry name" value="Sec1-like_dom2"/>
</dbReference>
<evidence type="ECO:0000256" key="1">
    <source>
        <dbReference type="ARBA" id="ARBA00009884"/>
    </source>
</evidence>
<dbReference type="GO" id="GO:0006623">
    <property type="term" value="P:protein targeting to vacuole"/>
    <property type="evidence" value="ECO:0007669"/>
    <property type="project" value="EnsemblFungi"/>
</dbReference>